<dbReference type="GO" id="GO:1901135">
    <property type="term" value="P:carbohydrate derivative metabolic process"/>
    <property type="evidence" value="ECO:0007669"/>
    <property type="project" value="InterPro"/>
</dbReference>
<proteinExistence type="predicted"/>
<dbReference type="InterPro" id="IPR046348">
    <property type="entry name" value="SIS_dom_sf"/>
</dbReference>
<name>A0A564FU51_9HYPH</name>
<dbReference type="InterPro" id="IPR001347">
    <property type="entry name" value="SIS_dom"/>
</dbReference>
<keyword evidence="2" id="KW-0677">Repeat</keyword>
<dbReference type="PANTHER" id="PTHR10937:SF8">
    <property type="entry name" value="AMINOTRANSFERASE-RELATED"/>
    <property type="match status" value="1"/>
</dbReference>
<dbReference type="PROSITE" id="PS51464">
    <property type="entry name" value="SIS"/>
    <property type="match status" value="2"/>
</dbReference>
<dbReference type="CDD" id="cd05009">
    <property type="entry name" value="SIS_GlmS_GlmD_2"/>
    <property type="match status" value="1"/>
</dbReference>
<gene>
    <name evidence="5" type="primary">glmS</name>
    <name evidence="4" type="ORF">IFDJLNFL_3037</name>
    <name evidence="5" type="ORF">MTDSW087_01373</name>
</gene>
<feature type="domain" description="SIS" evidence="3">
    <location>
        <begin position="210"/>
        <end position="353"/>
    </location>
</feature>
<dbReference type="SUPFAM" id="SSF53697">
    <property type="entry name" value="SIS domain"/>
    <property type="match status" value="1"/>
</dbReference>
<evidence type="ECO:0000313" key="5">
    <source>
        <dbReference type="EMBL" id="VUF11689.1"/>
    </source>
</evidence>
<dbReference type="OrthoDB" id="9761808at2"/>
<dbReference type="CDD" id="cd05008">
    <property type="entry name" value="SIS_GlmS_GlmD_1"/>
    <property type="match status" value="1"/>
</dbReference>
<dbReference type="EC" id="2.6.1.16" evidence="5"/>
<dbReference type="PANTHER" id="PTHR10937">
    <property type="entry name" value="GLUCOSAMINE--FRUCTOSE-6-PHOSPHATE AMINOTRANSFERASE, ISOMERIZING"/>
    <property type="match status" value="1"/>
</dbReference>
<evidence type="ECO:0000256" key="2">
    <source>
        <dbReference type="ARBA" id="ARBA00022737"/>
    </source>
</evidence>
<evidence type="ECO:0000313" key="7">
    <source>
        <dbReference type="Proteomes" id="UP001055303"/>
    </source>
</evidence>
<dbReference type="GO" id="GO:0097367">
    <property type="term" value="F:carbohydrate derivative binding"/>
    <property type="evidence" value="ECO:0007669"/>
    <property type="project" value="InterPro"/>
</dbReference>
<evidence type="ECO:0000256" key="1">
    <source>
        <dbReference type="ARBA" id="ARBA00022576"/>
    </source>
</evidence>
<evidence type="ECO:0000259" key="3">
    <source>
        <dbReference type="PROSITE" id="PS51464"/>
    </source>
</evidence>
<sequence>MSGAPPVPAASESVSESSESFMAREIAEIPEAAAPLCAAWPEAERAAAALRGRAFPFAVVCGRGSSGHAGVHLRYLIETRLGLPVSASAPSVVTGYGRPPRMEGALFVTISQSGRSPDLVAATRAAREGGALTLALLNDAASPAAQAADLVLPIGAGPERAVAATKTVVNSLVAGAALVAHWAGDGALARGLAALPPRLSAALALDWGAWAADLADAPAAFVTGRGLGLGPVREIALKLAETLRLPALGYSAAELRHGPRAAIAAATPVLALRQDDPLAEGIDALVADLRQAALRVHACGGPGGSLPWLAPGHPACDPIAMLVPAYRAIEREARRRGLDPDAPVGLTKVTETL</sequence>
<dbReference type="InterPro" id="IPR035466">
    <property type="entry name" value="GlmS/AgaS_SIS"/>
</dbReference>
<dbReference type="Proteomes" id="UP000401717">
    <property type="component" value="Unassembled WGS sequence"/>
</dbReference>
<dbReference type="InterPro" id="IPR035490">
    <property type="entry name" value="GlmS/FrlB_SIS"/>
</dbReference>
<dbReference type="EMBL" id="CABFVH010000005">
    <property type="protein sequence ID" value="VUF11689.1"/>
    <property type="molecule type" value="Genomic_DNA"/>
</dbReference>
<protein>
    <submittedName>
        <fullName evidence="5">Glutamine--fructose-6-phosphate aminotransferase [isomerizing]</fullName>
        <ecNumber evidence="5">2.6.1.16</ecNumber>
    </submittedName>
</protein>
<accession>A0A564FU51</accession>
<dbReference type="GO" id="GO:0004360">
    <property type="term" value="F:glutamine-fructose-6-phosphate transaminase (isomerizing) activity"/>
    <property type="evidence" value="ECO:0007669"/>
    <property type="project" value="UniProtKB-EC"/>
</dbReference>
<evidence type="ECO:0000313" key="4">
    <source>
        <dbReference type="EMBL" id="GJD57137.1"/>
    </source>
</evidence>
<dbReference type="EMBL" id="BPQI01000088">
    <property type="protein sequence ID" value="GJD57137.1"/>
    <property type="molecule type" value="Genomic_DNA"/>
</dbReference>
<evidence type="ECO:0000313" key="6">
    <source>
        <dbReference type="Proteomes" id="UP000401717"/>
    </source>
</evidence>
<keyword evidence="1 5" id="KW-0032">Aminotransferase</keyword>
<organism evidence="5 6">
    <name type="scientific">Methylobacterium dankookense</name>
    <dbReference type="NCBI Taxonomy" id="560405"/>
    <lineage>
        <taxon>Bacteria</taxon>
        <taxon>Pseudomonadati</taxon>
        <taxon>Pseudomonadota</taxon>
        <taxon>Alphaproteobacteria</taxon>
        <taxon>Hyphomicrobiales</taxon>
        <taxon>Methylobacteriaceae</taxon>
        <taxon>Methylobacterium</taxon>
    </lineage>
</organism>
<reference evidence="4" key="2">
    <citation type="journal article" date="2021" name="Front. Microbiol.">
        <title>Comprehensive Comparative Genomics and Phenotyping of Methylobacterium Species.</title>
        <authorList>
            <person name="Alessa O."/>
            <person name="Ogura Y."/>
            <person name="Fujitani Y."/>
            <person name="Takami H."/>
            <person name="Hayashi T."/>
            <person name="Sahin N."/>
            <person name="Tani A."/>
        </authorList>
    </citation>
    <scope>NUCLEOTIDE SEQUENCE</scope>
    <source>
        <strain evidence="4">DSM 22415</strain>
    </source>
</reference>
<dbReference type="Pfam" id="PF01380">
    <property type="entry name" value="SIS"/>
    <property type="match status" value="1"/>
</dbReference>
<reference evidence="5 6" key="1">
    <citation type="submission" date="2019-06" db="EMBL/GenBank/DDBJ databases">
        <authorList>
            <person name="Rodrigo-Torres L."/>
            <person name="Arahal R. D."/>
            <person name="Lucena T."/>
        </authorList>
    </citation>
    <scope>NUCLEOTIDE SEQUENCE [LARGE SCALE GENOMIC DNA]</scope>
    <source>
        <strain evidence="5 6">SW08-7</strain>
    </source>
</reference>
<dbReference type="AlphaFoldDB" id="A0A564FU51"/>
<dbReference type="Proteomes" id="UP001055303">
    <property type="component" value="Unassembled WGS sequence"/>
</dbReference>
<keyword evidence="5" id="KW-0808">Transferase</keyword>
<keyword evidence="7" id="KW-1185">Reference proteome</keyword>
<feature type="domain" description="SIS" evidence="3">
    <location>
        <begin position="46"/>
        <end position="197"/>
    </location>
</feature>
<reference evidence="4" key="3">
    <citation type="submission" date="2021-08" db="EMBL/GenBank/DDBJ databases">
        <authorList>
            <person name="Tani A."/>
            <person name="Ola A."/>
            <person name="Ogura Y."/>
            <person name="Katsura K."/>
            <person name="Hayashi T."/>
        </authorList>
    </citation>
    <scope>NUCLEOTIDE SEQUENCE</scope>
    <source>
        <strain evidence="4">DSM 22415</strain>
    </source>
</reference>
<dbReference type="Gene3D" id="3.40.50.10490">
    <property type="entry name" value="Glucose-6-phosphate isomerase like protein, domain 1"/>
    <property type="match status" value="2"/>
</dbReference>